<evidence type="ECO:0000313" key="12">
    <source>
        <dbReference type="Proteomes" id="UP000276899"/>
    </source>
</evidence>
<evidence type="ECO:0000256" key="4">
    <source>
        <dbReference type="ARBA" id="ARBA00022475"/>
    </source>
</evidence>
<name>A0A3S4SML5_9ACTO</name>
<dbReference type="SMART" id="SM00382">
    <property type="entry name" value="AAA"/>
    <property type="match status" value="1"/>
</dbReference>
<dbReference type="Gene3D" id="3.40.50.300">
    <property type="entry name" value="P-loop containing nucleotide triphosphate hydrolases"/>
    <property type="match status" value="1"/>
</dbReference>
<keyword evidence="4" id="KW-1003">Cell membrane</keyword>
<dbReference type="PANTHER" id="PTHR43297">
    <property type="entry name" value="OLIGOPEPTIDE TRANSPORT ATP-BINDING PROTEIN APPD"/>
    <property type="match status" value="1"/>
</dbReference>
<evidence type="ECO:0000256" key="5">
    <source>
        <dbReference type="ARBA" id="ARBA00022519"/>
    </source>
</evidence>
<evidence type="ECO:0000256" key="6">
    <source>
        <dbReference type="ARBA" id="ARBA00022741"/>
    </source>
</evidence>
<keyword evidence="8" id="KW-1278">Translocase</keyword>
<keyword evidence="7 11" id="KW-0067">ATP-binding</keyword>
<keyword evidence="6" id="KW-0547">Nucleotide-binding</keyword>
<dbReference type="PROSITE" id="PS50893">
    <property type="entry name" value="ABC_TRANSPORTER_2"/>
    <property type="match status" value="1"/>
</dbReference>
<sequence>MTILLDGLRVLSHAATLVDGVDLELTPGTSTALVGASGAGKSLTCAALAGLLPPNLQVSGSLTVTDGQDDGAAPAGPNLLPIPAAQRPRGARIALVPQDPTPALHPLIPVGRQIEMACAADQGSRKGGDAEPLLARVGLEGLGDRVPARLSGGQRQRACLALALAGSPALLIADEPTTALDVIARAEILDLLASLTRAESAPALLLITHDLPAAATCQSMAVMAGGRIIEQGPTERLLTRPAHPATAAMRRAAADETLSSALAAVGAHQAACGACQSHHAEQPGAAA</sequence>
<dbReference type="RefSeq" id="WP_084501099.1">
    <property type="nucleotide sequence ID" value="NZ_LR134363.1"/>
</dbReference>
<evidence type="ECO:0000256" key="8">
    <source>
        <dbReference type="ARBA" id="ARBA00022967"/>
    </source>
</evidence>
<dbReference type="Proteomes" id="UP000276899">
    <property type="component" value="Chromosome"/>
</dbReference>
<reference evidence="11 12" key="1">
    <citation type="submission" date="2018-12" db="EMBL/GenBank/DDBJ databases">
        <authorList>
            <consortium name="Pathogen Informatics"/>
        </authorList>
    </citation>
    <scope>NUCLEOTIDE SEQUENCE [LARGE SCALE GENOMIC DNA]</scope>
    <source>
        <strain evidence="11 12">NCTC11923</strain>
    </source>
</reference>
<evidence type="ECO:0000256" key="7">
    <source>
        <dbReference type="ARBA" id="ARBA00022840"/>
    </source>
</evidence>
<keyword evidence="12" id="KW-1185">Reference proteome</keyword>
<gene>
    <name evidence="11" type="primary">gsiA_3</name>
    <name evidence="11" type="ORF">NCTC11923_00103</name>
</gene>
<proteinExistence type="inferred from homology"/>
<dbReference type="SUPFAM" id="SSF52540">
    <property type="entry name" value="P-loop containing nucleoside triphosphate hydrolases"/>
    <property type="match status" value="1"/>
</dbReference>
<organism evidence="11 12">
    <name type="scientific">Actinomyces slackii</name>
    <dbReference type="NCBI Taxonomy" id="52774"/>
    <lineage>
        <taxon>Bacteria</taxon>
        <taxon>Bacillati</taxon>
        <taxon>Actinomycetota</taxon>
        <taxon>Actinomycetes</taxon>
        <taxon>Actinomycetales</taxon>
        <taxon>Actinomycetaceae</taxon>
        <taxon>Actinomyces</taxon>
    </lineage>
</organism>
<keyword evidence="11" id="KW-0378">Hydrolase</keyword>
<evidence type="ECO:0000259" key="10">
    <source>
        <dbReference type="PROSITE" id="PS50893"/>
    </source>
</evidence>
<dbReference type="InterPro" id="IPR017871">
    <property type="entry name" value="ABC_transporter-like_CS"/>
</dbReference>
<dbReference type="InterPro" id="IPR003593">
    <property type="entry name" value="AAA+_ATPase"/>
</dbReference>
<dbReference type="EMBL" id="LR134363">
    <property type="protein sequence ID" value="VEG73498.1"/>
    <property type="molecule type" value="Genomic_DNA"/>
</dbReference>
<feature type="domain" description="ABC transporter" evidence="10">
    <location>
        <begin position="3"/>
        <end position="250"/>
    </location>
</feature>
<dbReference type="InterPro" id="IPR027417">
    <property type="entry name" value="P-loop_NTPase"/>
</dbReference>
<evidence type="ECO:0000256" key="9">
    <source>
        <dbReference type="ARBA" id="ARBA00023136"/>
    </source>
</evidence>
<dbReference type="InterPro" id="IPR050388">
    <property type="entry name" value="ABC_Ni/Peptide_Import"/>
</dbReference>
<protein>
    <submittedName>
        <fullName evidence="11">Glutathione import ATP-binding protein GsiA</fullName>
        <ecNumber evidence="11">3.6.3.-</ecNumber>
    </submittedName>
</protein>
<evidence type="ECO:0000256" key="3">
    <source>
        <dbReference type="ARBA" id="ARBA00022448"/>
    </source>
</evidence>
<dbReference type="PROSITE" id="PS00211">
    <property type="entry name" value="ABC_TRANSPORTER_1"/>
    <property type="match status" value="1"/>
</dbReference>
<dbReference type="Pfam" id="PF00005">
    <property type="entry name" value="ABC_tran"/>
    <property type="match status" value="1"/>
</dbReference>
<evidence type="ECO:0000256" key="2">
    <source>
        <dbReference type="ARBA" id="ARBA00005417"/>
    </source>
</evidence>
<dbReference type="GO" id="GO:0005524">
    <property type="term" value="F:ATP binding"/>
    <property type="evidence" value="ECO:0007669"/>
    <property type="project" value="UniProtKB-KW"/>
</dbReference>
<evidence type="ECO:0000313" key="11">
    <source>
        <dbReference type="EMBL" id="VEG73498.1"/>
    </source>
</evidence>
<dbReference type="EC" id="3.6.3.-" evidence="11"/>
<comment type="subcellular location">
    <subcellularLocation>
        <location evidence="1">Cell membrane</location>
        <topology evidence="1">Peripheral membrane protein</topology>
    </subcellularLocation>
</comment>
<dbReference type="PANTHER" id="PTHR43297:SF14">
    <property type="entry name" value="ATPASE AAA-TYPE CORE DOMAIN-CONTAINING PROTEIN"/>
    <property type="match status" value="1"/>
</dbReference>
<dbReference type="GO" id="GO:0005886">
    <property type="term" value="C:plasma membrane"/>
    <property type="evidence" value="ECO:0007669"/>
    <property type="project" value="UniProtKB-SubCell"/>
</dbReference>
<comment type="similarity">
    <text evidence="2">Belongs to the ABC transporter superfamily.</text>
</comment>
<dbReference type="AlphaFoldDB" id="A0A3S4SML5"/>
<dbReference type="GO" id="GO:0016887">
    <property type="term" value="F:ATP hydrolysis activity"/>
    <property type="evidence" value="ECO:0007669"/>
    <property type="project" value="InterPro"/>
</dbReference>
<accession>A0A3S4SML5</accession>
<dbReference type="InterPro" id="IPR003439">
    <property type="entry name" value="ABC_transporter-like_ATP-bd"/>
</dbReference>
<keyword evidence="9" id="KW-0472">Membrane</keyword>
<keyword evidence="5" id="KW-0997">Cell inner membrane</keyword>
<dbReference type="STRING" id="1278298.GCA_000428685_01134"/>
<keyword evidence="3" id="KW-0813">Transport</keyword>
<dbReference type="KEGG" id="asla:NCTC11923_00103"/>
<evidence type="ECO:0000256" key="1">
    <source>
        <dbReference type="ARBA" id="ARBA00004202"/>
    </source>
</evidence>